<organism evidence="1 2">
    <name type="scientific">Candidatus Aveggerthella stercoripullorum</name>
    <dbReference type="NCBI Taxonomy" id="2840688"/>
    <lineage>
        <taxon>Bacteria</taxon>
        <taxon>Bacillati</taxon>
        <taxon>Actinomycetota</taxon>
        <taxon>Coriobacteriia</taxon>
        <taxon>Eggerthellales</taxon>
        <taxon>Eggerthellaceae</taxon>
        <taxon>Eggerthellaceae incertae sedis</taxon>
        <taxon>Candidatus Aveggerthella</taxon>
    </lineage>
</organism>
<sequence>MFPSDTPQWVKDQANDTGIFPEGYWYEVFGGCGAWSDESKDAIQHTEYCPGRNGGTVWIAEGSSDPTWVSLDESTGTVRERVAHALREYGLPEGWYEWK</sequence>
<name>A0A9D0ZZD1_9ACTN</name>
<protein>
    <submittedName>
        <fullName evidence="1">Uncharacterized protein</fullName>
    </submittedName>
</protein>
<gene>
    <name evidence="1" type="ORF">IAA69_01435</name>
</gene>
<evidence type="ECO:0000313" key="1">
    <source>
        <dbReference type="EMBL" id="HIR00929.1"/>
    </source>
</evidence>
<comment type="caution">
    <text evidence="1">The sequence shown here is derived from an EMBL/GenBank/DDBJ whole genome shotgun (WGS) entry which is preliminary data.</text>
</comment>
<reference evidence="1" key="1">
    <citation type="submission" date="2020-10" db="EMBL/GenBank/DDBJ databases">
        <authorList>
            <person name="Gilroy R."/>
        </authorList>
    </citation>
    <scope>NUCLEOTIDE SEQUENCE</scope>
    <source>
        <strain evidence="1">ChiGjej1B1-2707</strain>
    </source>
</reference>
<evidence type="ECO:0000313" key="2">
    <source>
        <dbReference type="Proteomes" id="UP000824261"/>
    </source>
</evidence>
<dbReference type="AlphaFoldDB" id="A0A9D0ZZD1"/>
<accession>A0A9D0ZZD1</accession>
<dbReference type="Proteomes" id="UP000824261">
    <property type="component" value="Unassembled WGS sequence"/>
</dbReference>
<proteinExistence type="predicted"/>
<dbReference type="EMBL" id="DVGB01000014">
    <property type="protein sequence ID" value="HIR00929.1"/>
    <property type="molecule type" value="Genomic_DNA"/>
</dbReference>
<reference evidence="1" key="2">
    <citation type="journal article" date="2021" name="PeerJ">
        <title>Extensive microbial diversity within the chicken gut microbiome revealed by metagenomics and culture.</title>
        <authorList>
            <person name="Gilroy R."/>
            <person name="Ravi A."/>
            <person name="Getino M."/>
            <person name="Pursley I."/>
            <person name="Horton D.L."/>
            <person name="Alikhan N.F."/>
            <person name="Baker D."/>
            <person name="Gharbi K."/>
            <person name="Hall N."/>
            <person name="Watson M."/>
            <person name="Adriaenssens E.M."/>
            <person name="Foster-Nyarko E."/>
            <person name="Jarju S."/>
            <person name="Secka A."/>
            <person name="Antonio M."/>
            <person name="Oren A."/>
            <person name="Chaudhuri R.R."/>
            <person name="La Ragione R."/>
            <person name="Hildebrand F."/>
            <person name="Pallen M.J."/>
        </authorList>
    </citation>
    <scope>NUCLEOTIDE SEQUENCE</scope>
    <source>
        <strain evidence="1">ChiGjej1B1-2707</strain>
    </source>
</reference>